<keyword evidence="2" id="KW-1185">Reference proteome</keyword>
<proteinExistence type="predicted"/>
<reference evidence="1 2" key="1">
    <citation type="submission" date="2024-04" db="EMBL/GenBank/DDBJ databases">
        <title>Bacterial endophytes with biocontrol capabilities against important plant pathogens.</title>
        <authorList>
            <person name="Alayande K.A."/>
        </authorList>
    </citation>
    <scope>NUCLEOTIDE SEQUENCE [LARGE SCALE GENOMIC DNA]</scope>
    <source>
        <strain evidence="1 2">KV22</strain>
    </source>
</reference>
<dbReference type="EMBL" id="JBBYHY010000006">
    <property type="protein sequence ID" value="MEL3954413.1"/>
    <property type="molecule type" value="Genomic_DNA"/>
</dbReference>
<sequence length="107" mass="12508">MKNSDIATIKAMLHSRTRIWINVDYLESGEPAHQEFFLMLSGDRYNLGLDRYLEKYEDAVDLYSLHLRMSFDELTAAVDYAVQHLGIQKSDLLRARKVTYDLRPGWP</sequence>
<dbReference type="RefSeq" id="WP_157267051.1">
    <property type="nucleotide sequence ID" value="NZ_JBBYHY010000006.1"/>
</dbReference>
<comment type="caution">
    <text evidence="1">The sequence shown here is derived from an EMBL/GenBank/DDBJ whole genome shotgun (WGS) entry which is preliminary data.</text>
</comment>
<evidence type="ECO:0000313" key="1">
    <source>
        <dbReference type="EMBL" id="MEL3954413.1"/>
    </source>
</evidence>
<accession>A0ABU9JNM5</accession>
<name>A0ABU9JNM5_9GAMM</name>
<protein>
    <submittedName>
        <fullName evidence="1">Uncharacterized protein</fullName>
    </submittedName>
</protein>
<dbReference type="Proteomes" id="UP001455088">
    <property type="component" value="Unassembled WGS sequence"/>
</dbReference>
<organism evidence="1 2">
    <name type="scientific">Stenotrophomonas bentonitica</name>
    <dbReference type="NCBI Taxonomy" id="1450134"/>
    <lineage>
        <taxon>Bacteria</taxon>
        <taxon>Pseudomonadati</taxon>
        <taxon>Pseudomonadota</taxon>
        <taxon>Gammaproteobacteria</taxon>
        <taxon>Lysobacterales</taxon>
        <taxon>Lysobacteraceae</taxon>
        <taxon>Stenotrophomonas</taxon>
    </lineage>
</organism>
<evidence type="ECO:0000313" key="2">
    <source>
        <dbReference type="Proteomes" id="UP001455088"/>
    </source>
</evidence>
<gene>
    <name evidence="1" type="ORF">AAE039_12635</name>
</gene>